<evidence type="ECO:0000259" key="3">
    <source>
        <dbReference type="Pfam" id="PF22936"/>
    </source>
</evidence>
<evidence type="ECO:0000256" key="1">
    <source>
        <dbReference type="SAM" id="MobiDB-lite"/>
    </source>
</evidence>
<comment type="caution">
    <text evidence="4">The sequence shown here is derived from an EMBL/GenBank/DDBJ whole genome shotgun (WGS) entry which is preliminary data.</text>
</comment>
<dbReference type="PANTHER" id="PTHR47592">
    <property type="entry name" value="PBF68 PROTEIN"/>
    <property type="match status" value="1"/>
</dbReference>
<reference evidence="4" key="2">
    <citation type="journal article" date="2024" name="Plant">
        <title>Genomic evolution and insights into agronomic trait innovations of Sesamum species.</title>
        <authorList>
            <person name="Miao H."/>
            <person name="Wang L."/>
            <person name="Qu L."/>
            <person name="Liu H."/>
            <person name="Sun Y."/>
            <person name="Le M."/>
            <person name="Wang Q."/>
            <person name="Wei S."/>
            <person name="Zheng Y."/>
            <person name="Lin W."/>
            <person name="Duan Y."/>
            <person name="Cao H."/>
            <person name="Xiong S."/>
            <person name="Wang X."/>
            <person name="Wei L."/>
            <person name="Li C."/>
            <person name="Ma Q."/>
            <person name="Ju M."/>
            <person name="Zhao R."/>
            <person name="Li G."/>
            <person name="Mu C."/>
            <person name="Tian Q."/>
            <person name="Mei H."/>
            <person name="Zhang T."/>
            <person name="Gao T."/>
            <person name="Zhang H."/>
        </authorList>
    </citation>
    <scope>NUCLEOTIDE SEQUENCE</scope>
    <source>
        <strain evidence="4">K16</strain>
    </source>
</reference>
<feature type="compositionally biased region" description="Low complexity" evidence="1">
    <location>
        <begin position="13"/>
        <end position="23"/>
    </location>
</feature>
<gene>
    <name evidence="4" type="ORF">Sango_1570300</name>
</gene>
<feature type="region of interest" description="Disordered" evidence="1">
    <location>
        <begin position="1"/>
        <end position="30"/>
    </location>
</feature>
<name>A0AAE2BTN7_9LAMI</name>
<evidence type="ECO:0000313" key="4">
    <source>
        <dbReference type="EMBL" id="KAK4397337.1"/>
    </source>
</evidence>
<dbReference type="Pfam" id="PF07727">
    <property type="entry name" value="RVT_2"/>
    <property type="match status" value="1"/>
</dbReference>
<evidence type="ECO:0000313" key="5">
    <source>
        <dbReference type="Proteomes" id="UP001289374"/>
    </source>
</evidence>
<dbReference type="Proteomes" id="UP001289374">
    <property type="component" value="Unassembled WGS sequence"/>
</dbReference>
<dbReference type="Pfam" id="PF22936">
    <property type="entry name" value="Pol_BBD"/>
    <property type="match status" value="1"/>
</dbReference>
<feature type="domain" description="Reverse transcriptase Ty1/copia-type" evidence="2">
    <location>
        <begin position="132"/>
        <end position="189"/>
    </location>
</feature>
<dbReference type="InterPro" id="IPR054722">
    <property type="entry name" value="PolX-like_BBD"/>
</dbReference>
<reference evidence="4" key="1">
    <citation type="submission" date="2020-06" db="EMBL/GenBank/DDBJ databases">
        <authorList>
            <person name="Li T."/>
            <person name="Hu X."/>
            <person name="Zhang T."/>
            <person name="Song X."/>
            <person name="Zhang H."/>
            <person name="Dai N."/>
            <person name="Sheng W."/>
            <person name="Hou X."/>
            <person name="Wei L."/>
        </authorList>
    </citation>
    <scope>NUCLEOTIDE SEQUENCE</scope>
    <source>
        <strain evidence="4">K16</strain>
        <tissue evidence="4">Leaf</tissue>
    </source>
</reference>
<proteinExistence type="predicted"/>
<organism evidence="4 5">
    <name type="scientific">Sesamum angolense</name>
    <dbReference type="NCBI Taxonomy" id="2727404"/>
    <lineage>
        <taxon>Eukaryota</taxon>
        <taxon>Viridiplantae</taxon>
        <taxon>Streptophyta</taxon>
        <taxon>Embryophyta</taxon>
        <taxon>Tracheophyta</taxon>
        <taxon>Spermatophyta</taxon>
        <taxon>Magnoliopsida</taxon>
        <taxon>eudicotyledons</taxon>
        <taxon>Gunneridae</taxon>
        <taxon>Pentapetalae</taxon>
        <taxon>asterids</taxon>
        <taxon>lamiids</taxon>
        <taxon>Lamiales</taxon>
        <taxon>Pedaliaceae</taxon>
        <taxon>Sesamum</taxon>
    </lineage>
</organism>
<dbReference type="InterPro" id="IPR013103">
    <property type="entry name" value="RVT_2"/>
</dbReference>
<sequence length="252" mass="28531">MEKEARGQDALMQSPESSAQPSQQRRDSGANRHVLFERKNWFKVYLHLMPRTIMLGDSHTIQVLGIGEVELKFTSGMALTLKDVLYAPSMRKNLMSSFLLNKAGFKQIMESDQYVITKKEAVNYEMESLVSNKTWKLVDLPPGCKTIGYKWVLRRKLKPDGSIDKFKARLVAKGFKQLEGLELFDTYSPEYASLIGSLRYATDCTRPDIAYAVGVLSRFTSKPDPLTKAWQEKGLEHIEGNGVKAHTIISHV</sequence>
<feature type="domain" description="Retrovirus-related Pol polyprotein from transposon TNT 1-94-like beta-barrel" evidence="3">
    <location>
        <begin position="27"/>
        <end position="105"/>
    </location>
</feature>
<dbReference type="PANTHER" id="PTHR47592:SF27">
    <property type="entry name" value="OS08G0421700 PROTEIN"/>
    <property type="match status" value="1"/>
</dbReference>
<dbReference type="AlphaFoldDB" id="A0AAE2BTN7"/>
<dbReference type="EMBL" id="JACGWL010000008">
    <property type="protein sequence ID" value="KAK4397337.1"/>
    <property type="molecule type" value="Genomic_DNA"/>
</dbReference>
<accession>A0AAE2BTN7</accession>
<keyword evidence="5" id="KW-1185">Reference proteome</keyword>
<protein>
    <submittedName>
        <fullName evidence="4">Retrovirus-related Pol polyprotein from transposon RE2</fullName>
    </submittedName>
</protein>
<evidence type="ECO:0000259" key="2">
    <source>
        <dbReference type="Pfam" id="PF07727"/>
    </source>
</evidence>